<dbReference type="EMBL" id="JANBOH010000441">
    <property type="protein sequence ID" value="KAJ1642254.1"/>
    <property type="molecule type" value="Genomic_DNA"/>
</dbReference>
<feature type="region of interest" description="Disordered" evidence="1">
    <location>
        <begin position="94"/>
        <end position="227"/>
    </location>
</feature>
<gene>
    <name evidence="2" type="ORF">LPJ64_005882</name>
</gene>
<keyword evidence="3" id="KW-1185">Reference proteome</keyword>
<name>A0A9W8CHM4_9FUNG</name>
<comment type="caution">
    <text evidence="2">The sequence shown here is derived from an EMBL/GenBank/DDBJ whole genome shotgun (WGS) entry which is preliminary data.</text>
</comment>
<dbReference type="AlphaFoldDB" id="A0A9W8CHM4"/>
<evidence type="ECO:0000313" key="2">
    <source>
        <dbReference type="EMBL" id="KAJ1642254.1"/>
    </source>
</evidence>
<protein>
    <submittedName>
        <fullName evidence="2">Uncharacterized protein</fullName>
    </submittedName>
</protein>
<sequence>SYPKNTPVRKSSSIHLFVKKASLSLIRRSVSFCKSVSGAAKTSSSTTTISNSAHFKSEGFDGVIDMASQLPAKVAKPKRSYRFATAVRHAGSRLRETLRSADKRQPAESDGQDGDSDVVSAYPTDSMPRCDLDSYLSRSAHNSPSMTTPTNSTTVCDDNGSETDDGSEGSGSVACAKAGKPHHAKYVPPKRPPFLGLHRKSVVGDITSGDANHGKPGSIDSNSSSNLNVNANGNSGYVGVPNGSAFVSASSVPARLRPTQFNSAFTTLPYGAYAQISQLRGQHYPFNGHM</sequence>
<feature type="non-terminal residue" evidence="2">
    <location>
        <position position="1"/>
    </location>
</feature>
<reference evidence="2" key="1">
    <citation type="submission" date="2022-07" db="EMBL/GenBank/DDBJ databases">
        <title>Phylogenomic reconstructions and comparative analyses of Kickxellomycotina fungi.</title>
        <authorList>
            <person name="Reynolds N.K."/>
            <person name="Stajich J.E."/>
            <person name="Barry K."/>
            <person name="Grigoriev I.V."/>
            <person name="Crous P."/>
            <person name="Smith M.E."/>
        </authorList>
    </citation>
    <scope>NUCLEOTIDE SEQUENCE</scope>
    <source>
        <strain evidence="2">NBRC 105413</strain>
    </source>
</reference>
<accession>A0A9W8CHM4</accession>
<proteinExistence type="predicted"/>
<feature type="compositionally biased region" description="Basic and acidic residues" evidence="1">
    <location>
        <begin position="94"/>
        <end position="107"/>
    </location>
</feature>
<dbReference type="Proteomes" id="UP001145021">
    <property type="component" value="Unassembled WGS sequence"/>
</dbReference>
<feature type="compositionally biased region" description="Low complexity" evidence="1">
    <location>
        <begin position="142"/>
        <end position="158"/>
    </location>
</feature>
<organism evidence="2 3">
    <name type="scientific">Coemansia asiatica</name>
    <dbReference type="NCBI Taxonomy" id="1052880"/>
    <lineage>
        <taxon>Eukaryota</taxon>
        <taxon>Fungi</taxon>
        <taxon>Fungi incertae sedis</taxon>
        <taxon>Zoopagomycota</taxon>
        <taxon>Kickxellomycotina</taxon>
        <taxon>Kickxellomycetes</taxon>
        <taxon>Kickxellales</taxon>
        <taxon>Kickxellaceae</taxon>
        <taxon>Coemansia</taxon>
    </lineage>
</organism>
<evidence type="ECO:0000313" key="3">
    <source>
        <dbReference type="Proteomes" id="UP001145021"/>
    </source>
</evidence>
<feature type="compositionally biased region" description="Low complexity" evidence="1">
    <location>
        <begin position="217"/>
        <end position="227"/>
    </location>
</feature>
<evidence type="ECO:0000256" key="1">
    <source>
        <dbReference type="SAM" id="MobiDB-lite"/>
    </source>
</evidence>